<evidence type="ECO:0000259" key="10">
    <source>
        <dbReference type="Pfam" id="PF00712"/>
    </source>
</evidence>
<dbReference type="InterPro" id="IPR022635">
    <property type="entry name" value="DNA_polIII_beta_C"/>
</dbReference>
<dbReference type="Gene3D" id="3.70.10.10">
    <property type="match status" value="1"/>
</dbReference>
<evidence type="ECO:0000259" key="12">
    <source>
        <dbReference type="Pfam" id="PF02768"/>
    </source>
</evidence>
<evidence type="ECO:0000313" key="14">
    <source>
        <dbReference type="Proteomes" id="UP000034380"/>
    </source>
</evidence>
<protein>
    <recommendedName>
        <fullName evidence="9">Beta sliding clamp</fullName>
    </recommendedName>
</protein>
<dbReference type="InterPro" id="IPR001001">
    <property type="entry name" value="DNA_polIII_beta"/>
</dbReference>
<evidence type="ECO:0000256" key="3">
    <source>
        <dbReference type="ARBA" id="ARBA00022490"/>
    </source>
</evidence>
<comment type="similarity">
    <text evidence="2 9">Belongs to the beta sliding clamp family.</text>
</comment>
<evidence type="ECO:0000256" key="4">
    <source>
        <dbReference type="ARBA" id="ARBA00022679"/>
    </source>
</evidence>
<organism evidence="13 14">
    <name type="scientific">Candidatus Yanofskybacteria bacterium GW2011_GWA1_41_6</name>
    <dbReference type="NCBI Taxonomy" id="1619020"/>
    <lineage>
        <taxon>Bacteria</taxon>
        <taxon>Candidatus Yanofskyibacteriota</taxon>
    </lineage>
</organism>
<evidence type="ECO:0000256" key="1">
    <source>
        <dbReference type="ARBA" id="ARBA00004496"/>
    </source>
</evidence>
<dbReference type="PANTHER" id="PTHR30478:SF0">
    <property type="entry name" value="BETA SLIDING CLAMP"/>
    <property type="match status" value="1"/>
</dbReference>
<comment type="subunit">
    <text evidence="9">Forms a ring-shaped head-to-tail homodimer around DNA.</text>
</comment>
<dbReference type="GO" id="GO:0008408">
    <property type="term" value="F:3'-5' exonuclease activity"/>
    <property type="evidence" value="ECO:0007669"/>
    <property type="project" value="InterPro"/>
</dbReference>
<keyword evidence="8" id="KW-0238">DNA-binding</keyword>
<dbReference type="InterPro" id="IPR022637">
    <property type="entry name" value="DNA_polIII_beta_cen"/>
</dbReference>
<keyword evidence="4 9" id="KW-0808">Transferase</keyword>
<evidence type="ECO:0000313" key="13">
    <source>
        <dbReference type="EMBL" id="KKS13103.1"/>
    </source>
</evidence>
<dbReference type="NCBIfam" id="TIGR00663">
    <property type="entry name" value="dnan"/>
    <property type="match status" value="1"/>
</dbReference>
<evidence type="ECO:0000256" key="2">
    <source>
        <dbReference type="ARBA" id="ARBA00010752"/>
    </source>
</evidence>
<feature type="domain" description="DNA polymerase III beta sliding clamp N-terminal" evidence="10">
    <location>
        <begin position="1"/>
        <end position="118"/>
    </location>
</feature>
<evidence type="ECO:0000256" key="8">
    <source>
        <dbReference type="ARBA" id="ARBA00023125"/>
    </source>
</evidence>
<comment type="subcellular location">
    <subcellularLocation>
        <location evidence="1 9">Cytoplasm</location>
    </subcellularLocation>
</comment>
<dbReference type="Proteomes" id="UP000034380">
    <property type="component" value="Unassembled WGS sequence"/>
</dbReference>
<dbReference type="GO" id="GO:0006271">
    <property type="term" value="P:DNA strand elongation involved in DNA replication"/>
    <property type="evidence" value="ECO:0007669"/>
    <property type="project" value="TreeGrafter"/>
</dbReference>
<sequence>MKIIVNQKNLKKAVGLVEEVVSKNLSLPILGNILIKTENGRLRLSATNLELGVNALIGVKIEEVGEITVPARIFSDFINAVQDEKITLVTKNNILTINSEHYKTSILGFDSKDFPIIPKIKSETIVSIPANVLKGSLIKVLDSMAVSETRPELAGILIQIKENQCVFVSTDVFRLSEVTIPVSASSPVSIIVPRNTVAEIVRMCSDIEGDIQIKYTDNQVAFIADDTELISRVVDGTYPPYKNIIPEKFISRVLIKRTEFENSTRLAGLFASSISDVKITCSEDKLTITAKNSEKGDIETDIPAVLKNEPFDLLLNYRYLLDGLKNISDNEVIMEFTGAGSPLVIRPGSDKSFIYLIMPLRN</sequence>
<dbReference type="GO" id="GO:0003887">
    <property type="term" value="F:DNA-directed DNA polymerase activity"/>
    <property type="evidence" value="ECO:0007669"/>
    <property type="project" value="UniProtKB-UniRule"/>
</dbReference>
<dbReference type="EMBL" id="LCBQ01000023">
    <property type="protein sequence ID" value="KKS13103.1"/>
    <property type="molecule type" value="Genomic_DNA"/>
</dbReference>
<dbReference type="Pfam" id="PF02768">
    <property type="entry name" value="DNA_pol3_beta_3"/>
    <property type="match status" value="1"/>
</dbReference>
<dbReference type="Pfam" id="PF00712">
    <property type="entry name" value="DNA_pol3_beta"/>
    <property type="match status" value="1"/>
</dbReference>
<evidence type="ECO:0000256" key="6">
    <source>
        <dbReference type="ARBA" id="ARBA00022705"/>
    </source>
</evidence>
<dbReference type="PIRSF" id="PIRSF000804">
    <property type="entry name" value="DNA_pol_III_b"/>
    <property type="match status" value="1"/>
</dbReference>
<gene>
    <name evidence="13" type="ORF">UU70_C0023G0004</name>
</gene>
<evidence type="ECO:0000256" key="7">
    <source>
        <dbReference type="ARBA" id="ARBA00022932"/>
    </source>
</evidence>
<dbReference type="PANTHER" id="PTHR30478">
    <property type="entry name" value="DNA POLYMERASE III SUBUNIT BETA"/>
    <property type="match status" value="1"/>
</dbReference>
<accession>A0A0G0ZJI5</accession>
<dbReference type="Pfam" id="PF02767">
    <property type="entry name" value="DNA_pol3_beta_2"/>
    <property type="match status" value="1"/>
</dbReference>
<reference evidence="13 14" key="1">
    <citation type="journal article" date="2015" name="Nature">
        <title>rRNA introns, odd ribosomes, and small enigmatic genomes across a large radiation of phyla.</title>
        <authorList>
            <person name="Brown C.T."/>
            <person name="Hug L.A."/>
            <person name="Thomas B.C."/>
            <person name="Sharon I."/>
            <person name="Castelle C.J."/>
            <person name="Singh A."/>
            <person name="Wilkins M.J."/>
            <person name="Williams K.H."/>
            <person name="Banfield J.F."/>
        </authorList>
    </citation>
    <scope>NUCLEOTIDE SEQUENCE [LARGE SCALE GENOMIC DNA]</scope>
</reference>
<comment type="caution">
    <text evidence="13">The sequence shown here is derived from an EMBL/GenBank/DDBJ whole genome shotgun (WGS) entry which is preliminary data.</text>
</comment>
<keyword evidence="6 9" id="KW-0235">DNA replication</keyword>
<proteinExistence type="inferred from homology"/>
<evidence type="ECO:0000259" key="11">
    <source>
        <dbReference type="Pfam" id="PF02767"/>
    </source>
</evidence>
<dbReference type="GO" id="GO:0003677">
    <property type="term" value="F:DNA binding"/>
    <property type="evidence" value="ECO:0007669"/>
    <property type="project" value="UniProtKB-UniRule"/>
</dbReference>
<keyword evidence="5 9" id="KW-0548">Nucleotidyltransferase</keyword>
<dbReference type="SUPFAM" id="SSF55979">
    <property type="entry name" value="DNA clamp"/>
    <property type="match status" value="3"/>
</dbReference>
<dbReference type="GO" id="GO:0005737">
    <property type="term" value="C:cytoplasm"/>
    <property type="evidence" value="ECO:0007669"/>
    <property type="project" value="UniProtKB-SubCell"/>
</dbReference>
<keyword evidence="7 9" id="KW-0239">DNA-directed DNA polymerase</keyword>
<dbReference type="CDD" id="cd00140">
    <property type="entry name" value="beta_clamp"/>
    <property type="match status" value="1"/>
</dbReference>
<dbReference type="GO" id="GO:0009360">
    <property type="term" value="C:DNA polymerase III complex"/>
    <property type="evidence" value="ECO:0007669"/>
    <property type="project" value="InterPro"/>
</dbReference>
<evidence type="ECO:0000256" key="5">
    <source>
        <dbReference type="ARBA" id="ARBA00022695"/>
    </source>
</evidence>
<comment type="function">
    <text evidence="9">Confers DNA tethering and processivity to DNA polymerases and other proteins. Acts as a clamp, forming a ring around DNA (a reaction catalyzed by the clamp-loading complex) which diffuses in an ATP-independent manner freely and bidirectionally along dsDNA. Initially characterized for its ability to contact the catalytic subunit of DNA polymerase III (Pol III), a complex, multichain enzyme responsible for most of the replicative synthesis in bacteria; Pol III exhibits 3'-5' exonuclease proofreading activity. The beta chain is required for initiation of replication as well as for processivity of DNA replication.</text>
</comment>
<dbReference type="InterPro" id="IPR046938">
    <property type="entry name" value="DNA_clamp_sf"/>
</dbReference>
<feature type="domain" description="DNA polymerase III beta sliding clamp central" evidence="11">
    <location>
        <begin position="128"/>
        <end position="239"/>
    </location>
</feature>
<dbReference type="AlphaFoldDB" id="A0A0G0ZJI5"/>
<dbReference type="Gene3D" id="3.10.150.10">
    <property type="entry name" value="DNA Polymerase III, subunit A, domain 2"/>
    <property type="match status" value="1"/>
</dbReference>
<evidence type="ECO:0000256" key="9">
    <source>
        <dbReference type="PIRNR" id="PIRNR000804"/>
    </source>
</evidence>
<feature type="domain" description="DNA polymerase III beta sliding clamp C-terminal" evidence="12">
    <location>
        <begin position="242"/>
        <end position="361"/>
    </location>
</feature>
<name>A0A0G0ZJI5_9BACT</name>
<keyword evidence="3 9" id="KW-0963">Cytoplasm</keyword>
<dbReference type="InterPro" id="IPR022634">
    <property type="entry name" value="DNA_polIII_beta_N"/>
</dbReference>
<dbReference type="SMART" id="SM00480">
    <property type="entry name" value="POL3Bc"/>
    <property type="match status" value="1"/>
</dbReference>